<proteinExistence type="predicted"/>
<dbReference type="PANTHER" id="PTHR43542">
    <property type="entry name" value="METHYLTRANSFERASE"/>
    <property type="match status" value="1"/>
</dbReference>
<dbReference type="CDD" id="cd02440">
    <property type="entry name" value="AdoMet_MTases"/>
    <property type="match status" value="1"/>
</dbReference>
<accession>A0A5C5XVG9</accession>
<dbReference type="PIRSF" id="PIRSF004553">
    <property type="entry name" value="CHP00095"/>
    <property type="match status" value="1"/>
</dbReference>
<reference evidence="4 5" key="1">
    <citation type="submission" date="2019-02" db="EMBL/GenBank/DDBJ databases">
        <title>Deep-cultivation of Planctomycetes and their phenomic and genomic characterization uncovers novel biology.</title>
        <authorList>
            <person name="Wiegand S."/>
            <person name="Jogler M."/>
            <person name="Boedeker C."/>
            <person name="Pinto D."/>
            <person name="Vollmers J."/>
            <person name="Rivas-Marin E."/>
            <person name="Kohn T."/>
            <person name="Peeters S.H."/>
            <person name="Heuer A."/>
            <person name="Rast P."/>
            <person name="Oberbeckmann S."/>
            <person name="Bunk B."/>
            <person name="Jeske O."/>
            <person name="Meyerdierks A."/>
            <person name="Storesund J.E."/>
            <person name="Kallscheuer N."/>
            <person name="Luecker S."/>
            <person name="Lage O.M."/>
            <person name="Pohl T."/>
            <person name="Merkel B.J."/>
            <person name="Hornburger P."/>
            <person name="Mueller R.-W."/>
            <person name="Bruemmer F."/>
            <person name="Labrenz M."/>
            <person name="Spormann A.M."/>
            <person name="Op Den Camp H."/>
            <person name="Overmann J."/>
            <person name="Amann R."/>
            <person name="Jetten M.S.M."/>
            <person name="Mascher T."/>
            <person name="Medema M.H."/>
            <person name="Devos D.P."/>
            <person name="Kaster A.-K."/>
            <person name="Ovreas L."/>
            <person name="Rohde M."/>
            <person name="Galperin M.Y."/>
            <person name="Jogler C."/>
        </authorList>
    </citation>
    <scope>NUCLEOTIDE SEQUENCE [LARGE SCALE GENOMIC DNA]</scope>
    <source>
        <strain evidence="4 5">CA85</strain>
    </source>
</reference>
<dbReference type="Pfam" id="PF03602">
    <property type="entry name" value="Cons_hypoth95"/>
    <property type="match status" value="1"/>
</dbReference>
<keyword evidence="5" id="KW-1185">Reference proteome</keyword>
<comment type="caution">
    <text evidence="4">The sequence shown here is derived from an EMBL/GenBank/DDBJ whole genome shotgun (WGS) entry which is preliminary data.</text>
</comment>
<protein>
    <submittedName>
        <fullName evidence="4">Ribosomal RNA small subunit methyltransferase D</fullName>
        <ecNumber evidence="4">2.1.1.171</ecNumber>
    </submittedName>
</protein>
<keyword evidence="1 4" id="KW-0489">Methyltransferase</keyword>
<feature type="compositionally biased region" description="Polar residues" evidence="3">
    <location>
        <begin position="1"/>
        <end position="13"/>
    </location>
</feature>
<dbReference type="GO" id="GO:0052913">
    <property type="term" value="F:16S rRNA (guanine(966)-N(2))-methyltransferase activity"/>
    <property type="evidence" value="ECO:0007669"/>
    <property type="project" value="UniProtKB-EC"/>
</dbReference>
<dbReference type="InterPro" id="IPR029063">
    <property type="entry name" value="SAM-dependent_MTases_sf"/>
</dbReference>
<keyword evidence="2 4" id="KW-0808">Transferase</keyword>
<evidence type="ECO:0000313" key="5">
    <source>
        <dbReference type="Proteomes" id="UP000318053"/>
    </source>
</evidence>
<organism evidence="4 5">
    <name type="scientific">Allorhodopirellula solitaria</name>
    <dbReference type="NCBI Taxonomy" id="2527987"/>
    <lineage>
        <taxon>Bacteria</taxon>
        <taxon>Pseudomonadati</taxon>
        <taxon>Planctomycetota</taxon>
        <taxon>Planctomycetia</taxon>
        <taxon>Pirellulales</taxon>
        <taxon>Pirellulaceae</taxon>
        <taxon>Allorhodopirellula</taxon>
    </lineage>
</organism>
<evidence type="ECO:0000256" key="1">
    <source>
        <dbReference type="ARBA" id="ARBA00022603"/>
    </source>
</evidence>
<evidence type="ECO:0000256" key="3">
    <source>
        <dbReference type="SAM" id="MobiDB-lite"/>
    </source>
</evidence>
<evidence type="ECO:0000313" key="4">
    <source>
        <dbReference type="EMBL" id="TWT67307.1"/>
    </source>
</evidence>
<dbReference type="Gene3D" id="3.40.50.150">
    <property type="entry name" value="Vaccinia Virus protein VP39"/>
    <property type="match status" value="1"/>
</dbReference>
<gene>
    <name evidence="4" type="primary">rsmD</name>
    <name evidence="4" type="ORF">CA85_21570</name>
</gene>
<feature type="region of interest" description="Disordered" evidence="3">
    <location>
        <begin position="1"/>
        <end position="28"/>
    </location>
</feature>
<dbReference type="AlphaFoldDB" id="A0A5C5XVG9"/>
<dbReference type="PANTHER" id="PTHR43542:SF1">
    <property type="entry name" value="METHYLTRANSFERASE"/>
    <property type="match status" value="1"/>
</dbReference>
<evidence type="ECO:0000256" key="2">
    <source>
        <dbReference type="ARBA" id="ARBA00022679"/>
    </source>
</evidence>
<dbReference type="EMBL" id="SJPK01000004">
    <property type="protein sequence ID" value="TWT67307.1"/>
    <property type="molecule type" value="Genomic_DNA"/>
</dbReference>
<dbReference type="SUPFAM" id="SSF53335">
    <property type="entry name" value="S-adenosyl-L-methionine-dependent methyltransferases"/>
    <property type="match status" value="1"/>
</dbReference>
<dbReference type="Proteomes" id="UP000318053">
    <property type="component" value="Unassembled WGS sequence"/>
</dbReference>
<sequence length="232" mass="25551">MASTSGLALNRMKSNSRTKPKGTAKPKATKLRIIGGDMGGRTVTYHGEEFTRPMRDSVRENLFNILGRGIRGTTAFDLFAGTGVLAFEAISRGAVRAVAVEPVRKAAEQIRKTVDHLDLESKFTLVQGDAFAVANRLLQCSGEDDTPWVVFLSPPYRFWTDPEMFPKLSAIIRRVQSHAPPGSILVAETDHTFDTDRLPPGDWDVRVYGITRLAFIEPGNHCGLNLPDSLEI</sequence>
<feature type="compositionally biased region" description="Basic residues" evidence="3">
    <location>
        <begin position="14"/>
        <end position="28"/>
    </location>
</feature>
<name>A0A5C5XVG9_9BACT</name>
<dbReference type="InterPro" id="IPR004398">
    <property type="entry name" value="RNA_MeTrfase_RsmD"/>
</dbReference>
<dbReference type="EC" id="2.1.1.171" evidence="4"/>